<evidence type="ECO:0000313" key="2">
    <source>
        <dbReference type="EMBL" id="KAK3365583.1"/>
    </source>
</evidence>
<reference evidence="2" key="1">
    <citation type="journal article" date="2023" name="Mol. Phylogenet. Evol.">
        <title>Genome-scale phylogeny and comparative genomics of the fungal order Sordariales.</title>
        <authorList>
            <person name="Hensen N."/>
            <person name="Bonometti L."/>
            <person name="Westerberg I."/>
            <person name="Brannstrom I.O."/>
            <person name="Guillou S."/>
            <person name="Cros-Aarteil S."/>
            <person name="Calhoun S."/>
            <person name="Haridas S."/>
            <person name="Kuo A."/>
            <person name="Mondo S."/>
            <person name="Pangilinan J."/>
            <person name="Riley R."/>
            <person name="LaButti K."/>
            <person name="Andreopoulos B."/>
            <person name="Lipzen A."/>
            <person name="Chen C."/>
            <person name="Yan M."/>
            <person name="Daum C."/>
            <person name="Ng V."/>
            <person name="Clum A."/>
            <person name="Steindorff A."/>
            <person name="Ohm R.A."/>
            <person name="Martin F."/>
            <person name="Silar P."/>
            <person name="Natvig D.O."/>
            <person name="Lalanne C."/>
            <person name="Gautier V."/>
            <person name="Ament-Velasquez S.L."/>
            <person name="Kruys A."/>
            <person name="Hutchinson M.I."/>
            <person name="Powell A.J."/>
            <person name="Barry K."/>
            <person name="Miller A.N."/>
            <person name="Grigoriev I.V."/>
            <person name="Debuchy R."/>
            <person name="Gladieux P."/>
            <person name="Hiltunen Thoren M."/>
            <person name="Johannesson H."/>
        </authorList>
    </citation>
    <scope>NUCLEOTIDE SEQUENCE</scope>
    <source>
        <strain evidence="2">CBS 958.72</strain>
    </source>
</reference>
<proteinExistence type="predicted"/>
<evidence type="ECO:0008006" key="4">
    <source>
        <dbReference type="Google" id="ProtNLM"/>
    </source>
</evidence>
<keyword evidence="3" id="KW-1185">Reference proteome</keyword>
<dbReference type="Gene3D" id="3.30.70.360">
    <property type="match status" value="1"/>
</dbReference>
<dbReference type="AlphaFoldDB" id="A0AAE0JWC3"/>
<comment type="caution">
    <text evidence="2">The sequence shown here is derived from an EMBL/GenBank/DDBJ whole genome shotgun (WGS) entry which is preliminary data.</text>
</comment>
<organism evidence="2 3">
    <name type="scientific">Lasiosphaeria ovina</name>
    <dbReference type="NCBI Taxonomy" id="92902"/>
    <lineage>
        <taxon>Eukaryota</taxon>
        <taxon>Fungi</taxon>
        <taxon>Dikarya</taxon>
        <taxon>Ascomycota</taxon>
        <taxon>Pezizomycotina</taxon>
        <taxon>Sordariomycetes</taxon>
        <taxon>Sordariomycetidae</taxon>
        <taxon>Sordariales</taxon>
        <taxon>Lasiosphaeriaceae</taxon>
        <taxon>Lasiosphaeria</taxon>
    </lineage>
</organism>
<dbReference type="GO" id="GO:0016787">
    <property type="term" value="F:hydrolase activity"/>
    <property type="evidence" value="ECO:0007669"/>
    <property type="project" value="InterPro"/>
</dbReference>
<dbReference type="SUPFAM" id="SSF55031">
    <property type="entry name" value="Bacterial exopeptidase dimerisation domain"/>
    <property type="match status" value="1"/>
</dbReference>
<protein>
    <recommendedName>
        <fullName evidence="4">Peptidase M20 dimerisation domain-containing protein</fullName>
    </recommendedName>
</protein>
<dbReference type="Proteomes" id="UP001287356">
    <property type="component" value="Unassembled WGS sequence"/>
</dbReference>
<dbReference type="PANTHER" id="PTHR11014:SF63">
    <property type="entry name" value="METALLOPEPTIDASE, PUTATIVE (AFU_ORTHOLOGUE AFUA_6G09600)-RELATED"/>
    <property type="match status" value="1"/>
</dbReference>
<sequence length="381" mass="42503">MLATVSFIADLSRYETEKPYELIGFSEREVPEEEWTNIVYKNCDSVQVHVDTAPFTSVAQDNGVVEAFLEESMTLTKKVTEASNVFVYDWRYRKNGAVYDDRRITNEFQNTRYFMYAPIGNAHGDGLTRSGEDYSYQGGLGRIFLHLTESEMDKFLKGGSRIRLMKIRRAGHVGDVSESSDGEAAPPRLGQRGSLDLGRQRGLRQLALTRNPVVTCVYLRAGTAVNIVPDTVDLKIEVRSYRPEVRAAVVAAVKRVIRSESAAPGPPREPDIMQTLDIPAIVNDDAVVQTLARAFGAHFPGDGRVSDMARDTASDDFAVFAEELAVPCTYWNFCGTDEATWDLAQRDGTLADLARRELAALRPGTSSRRSRPAPTPWRWRP</sequence>
<accession>A0AAE0JWC3</accession>
<gene>
    <name evidence="2" type="ORF">B0T24DRAFT_710690</name>
</gene>
<dbReference type="Gene3D" id="3.40.630.10">
    <property type="entry name" value="Zn peptidases"/>
    <property type="match status" value="1"/>
</dbReference>
<dbReference type="InterPro" id="IPR017439">
    <property type="entry name" value="Amidohydrolase"/>
</dbReference>
<evidence type="ECO:0000256" key="1">
    <source>
        <dbReference type="SAM" id="MobiDB-lite"/>
    </source>
</evidence>
<name>A0AAE0JWC3_9PEZI</name>
<feature type="region of interest" description="Disordered" evidence="1">
    <location>
        <begin position="175"/>
        <end position="195"/>
    </location>
</feature>
<feature type="region of interest" description="Disordered" evidence="1">
    <location>
        <begin position="361"/>
        <end position="381"/>
    </location>
</feature>
<dbReference type="InterPro" id="IPR036264">
    <property type="entry name" value="Bact_exopeptidase_dim_dom"/>
</dbReference>
<dbReference type="PANTHER" id="PTHR11014">
    <property type="entry name" value="PEPTIDASE M20 FAMILY MEMBER"/>
    <property type="match status" value="1"/>
</dbReference>
<reference evidence="2" key="2">
    <citation type="submission" date="2023-06" db="EMBL/GenBank/DDBJ databases">
        <authorList>
            <consortium name="Lawrence Berkeley National Laboratory"/>
            <person name="Haridas S."/>
            <person name="Hensen N."/>
            <person name="Bonometti L."/>
            <person name="Westerberg I."/>
            <person name="Brannstrom I.O."/>
            <person name="Guillou S."/>
            <person name="Cros-Aarteil S."/>
            <person name="Calhoun S."/>
            <person name="Kuo A."/>
            <person name="Mondo S."/>
            <person name="Pangilinan J."/>
            <person name="Riley R."/>
            <person name="Labutti K."/>
            <person name="Andreopoulos B."/>
            <person name="Lipzen A."/>
            <person name="Chen C."/>
            <person name="Yanf M."/>
            <person name="Daum C."/>
            <person name="Ng V."/>
            <person name="Clum A."/>
            <person name="Steindorff A."/>
            <person name="Ohm R."/>
            <person name="Martin F."/>
            <person name="Silar P."/>
            <person name="Natvig D."/>
            <person name="Lalanne C."/>
            <person name="Gautier V."/>
            <person name="Ament-Velasquez S.L."/>
            <person name="Kruys A."/>
            <person name="Hutchinson M.I."/>
            <person name="Powell A.J."/>
            <person name="Barry K."/>
            <person name="Miller A.N."/>
            <person name="Grigoriev I.V."/>
            <person name="Debuchy R."/>
            <person name="Gladieux P."/>
            <person name="Thoren M.H."/>
            <person name="Johannesson H."/>
        </authorList>
    </citation>
    <scope>NUCLEOTIDE SEQUENCE</scope>
    <source>
        <strain evidence="2">CBS 958.72</strain>
    </source>
</reference>
<dbReference type="EMBL" id="JAULSN010000008">
    <property type="protein sequence ID" value="KAK3365583.1"/>
    <property type="molecule type" value="Genomic_DNA"/>
</dbReference>
<evidence type="ECO:0000313" key="3">
    <source>
        <dbReference type="Proteomes" id="UP001287356"/>
    </source>
</evidence>